<evidence type="ECO:0000313" key="1">
    <source>
        <dbReference type="EMBL" id="MBA4633096.1"/>
    </source>
</evidence>
<dbReference type="AlphaFoldDB" id="A0A7C8Z2Z2"/>
<protein>
    <submittedName>
        <fullName evidence="1">Uncharacterized protein</fullName>
    </submittedName>
</protein>
<sequence length="149" mass="17402">MIYINQMLTILSISRHSHEHPISGMVPLETPSISPPEPWMPPFWVVIPLLLPMVSPTRTIRKSPRLINHRLVGWAHVMCIWLNYTRGAQNTLISPYFFLASVCHHTLVPRIRGERWVWLERNGWSNDPAISGFRLKSAQLLYDRKWNTI</sequence>
<reference evidence="1" key="2">
    <citation type="submission" date="2020-07" db="EMBL/GenBank/DDBJ databases">
        <authorList>
            <person name="Vera ALvarez R."/>
            <person name="Arias-Moreno D.M."/>
            <person name="Jimenez-Jacinto V."/>
            <person name="Jimenez-Bremont J.F."/>
            <person name="Swaminathan K."/>
            <person name="Moose S.P."/>
            <person name="Guerrero-Gonzalez M.L."/>
            <person name="Marino-Ramirez L."/>
            <person name="Landsman D."/>
            <person name="Rodriguez-Kessler M."/>
            <person name="Delgado-Sanchez P."/>
        </authorList>
    </citation>
    <scope>NUCLEOTIDE SEQUENCE</scope>
    <source>
        <tissue evidence="1">Cladode</tissue>
    </source>
</reference>
<name>A0A7C8Z2Z2_OPUST</name>
<accession>A0A7C8Z2Z2</accession>
<reference evidence="1" key="1">
    <citation type="journal article" date="2013" name="J. Plant Res.">
        <title>Effect of fungi and light on seed germination of three Opuntia species from semiarid lands of central Mexico.</title>
        <authorList>
            <person name="Delgado-Sanchez P."/>
            <person name="Jimenez-Bremont J.F."/>
            <person name="Guerrero-Gonzalez Mde L."/>
            <person name="Flores J."/>
        </authorList>
    </citation>
    <scope>NUCLEOTIDE SEQUENCE</scope>
    <source>
        <tissue evidence="1">Cladode</tissue>
    </source>
</reference>
<proteinExistence type="predicted"/>
<organism evidence="1">
    <name type="scientific">Opuntia streptacantha</name>
    <name type="common">Prickly pear cactus</name>
    <name type="synonym">Opuntia cardona</name>
    <dbReference type="NCBI Taxonomy" id="393608"/>
    <lineage>
        <taxon>Eukaryota</taxon>
        <taxon>Viridiplantae</taxon>
        <taxon>Streptophyta</taxon>
        <taxon>Embryophyta</taxon>
        <taxon>Tracheophyta</taxon>
        <taxon>Spermatophyta</taxon>
        <taxon>Magnoliopsida</taxon>
        <taxon>eudicotyledons</taxon>
        <taxon>Gunneridae</taxon>
        <taxon>Pentapetalae</taxon>
        <taxon>Caryophyllales</taxon>
        <taxon>Cactineae</taxon>
        <taxon>Cactaceae</taxon>
        <taxon>Opuntioideae</taxon>
        <taxon>Opuntia</taxon>
    </lineage>
</organism>
<dbReference type="EMBL" id="GISG01085634">
    <property type="protein sequence ID" value="MBA4633096.1"/>
    <property type="molecule type" value="Transcribed_RNA"/>
</dbReference>